<dbReference type="Pfam" id="PF10996">
    <property type="entry name" value="Beta-Casp"/>
    <property type="match status" value="1"/>
</dbReference>
<dbReference type="OrthoDB" id="9803916at2"/>
<organism evidence="4 5">
    <name type="scientific">Acetonema longum DSM 6540</name>
    <dbReference type="NCBI Taxonomy" id="1009370"/>
    <lineage>
        <taxon>Bacteria</taxon>
        <taxon>Bacillati</taxon>
        <taxon>Bacillota</taxon>
        <taxon>Negativicutes</taxon>
        <taxon>Acetonemataceae</taxon>
        <taxon>Acetonema</taxon>
    </lineage>
</organism>
<evidence type="ECO:0000313" key="5">
    <source>
        <dbReference type="Proteomes" id="UP000003240"/>
    </source>
</evidence>
<evidence type="ECO:0000313" key="4">
    <source>
        <dbReference type="EMBL" id="EGO61810.1"/>
    </source>
</evidence>
<dbReference type="SMART" id="SM01027">
    <property type="entry name" value="Beta-Casp"/>
    <property type="match status" value="1"/>
</dbReference>
<accession>F7NQ51</accession>
<reference evidence="4 5" key="1">
    <citation type="journal article" date="2011" name="EMBO J.">
        <title>Structural diversity of bacterial flagellar motors.</title>
        <authorList>
            <person name="Chen S."/>
            <person name="Beeby M."/>
            <person name="Murphy G.E."/>
            <person name="Leadbetter J.R."/>
            <person name="Hendrixson D.R."/>
            <person name="Briegel A."/>
            <person name="Li Z."/>
            <person name="Shi J."/>
            <person name="Tocheva E.I."/>
            <person name="Muller A."/>
            <person name="Dobro M.J."/>
            <person name="Jensen G.J."/>
        </authorList>
    </citation>
    <scope>NUCLEOTIDE SEQUENCE [LARGE SCALE GENOMIC DNA]</scope>
    <source>
        <strain evidence="4 5">DSM 6540</strain>
    </source>
</reference>
<comment type="caution">
    <text evidence="4">The sequence shown here is derived from an EMBL/GenBank/DDBJ whole genome shotgun (WGS) entry which is preliminary data.</text>
</comment>
<evidence type="ECO:0000259" key="3">
    <source>
        <dbReference type="SMART" id="SM01027"/>
    </source>
</evidence>
<dbReference type="CDD" id="cd16295">
    <property type="entry name" value="TTHA0252-CPSF-like_MBL-fold"/>
    <property type="match status" value="1"/>
</dbReference>
<dbReference type="SMART" id="SM00849">
    <property type="entry name" value="Lactamase_B"/>
    <property type="match status" value="1"/>
</dbReference>
<feature type="domain" description="Metallo-beta-lactamase" evidence="2">
    <location>
        <begin position="13"/>
        <end position="244"/>
    </location>
</feature>
<dbReference type="STRING" id="1009370.ALO_21259"/>
<keyword evidence="1" id="KW-0378">Hydrolase</keyword>
<dbReference type="Gene3D" id="3.40.50.10890">
    <property type="match status" value="1"/>
</dbReference>
<sequence length="538" mass="60302">MQLTFLGAAMMVTGSAFLLETGRHRGLVDCGMFQGSKEIEALNRRPFPFDPKTIDFVLLTHAHIDHSGLLPRLCKSGFKGPIYATPVTAALCGIMLPDSAHIQEYDAEVANRKGQRAGRKALQEPLYTVQEAYECLKQFVTVEYDREFALNDEIIFQFRDAGHILGSSMIELWVNETNDEKGRSKYLFSGDIGQPDQPILKNPTCIDSADFVIMESTYGNRLHEGQAKEEALAQIINDTYAAGGNVVIPAFAVGRTQTLLYYLRQFFKEKKIPDMPVIVDSPMAVSATDIFLGHPQEYDAESQAILSGNEHPFKMPNLVFAKSSDESKAINSMNEPVIIISASGMADAGRILHHLKHNLWRPESSVVLVGYQAQGSMGRRLLEGVRRVKIMGEQISVRAKIHNLDGFSAHADRQQLLDWLSCLQSPPVNIFMVHGEPDMSEPFARIVQGKFGYPCFVPRYGDAAVCQGRKWSLQESDAAVVNPDIRRLQEQISLIEANYREYRRRIERLLVSDSDKASDIVKRLAKVDSFIRQTFDDL</sequence>
<dbReference type="Proteomes" id="UP000003240">
    <property type="component" value="Unassembled WGS sequence"/>
</dbReference>
<dbReference type="PANTHER" id="PTHR11203">
    <property type="entry name" value="CLEAVAGE AND POLYADENYLATION SPECIFICITY FACTOR FAMILY MEMBER"/>
    <property type="match status" value="1"/>
</dbReference>
<dbReference type="PANTHER" id="PTHR11203:SF37">
    <property type="entry name" value="INTEGRATOR COMPLEX SUBUNIT 11"/>
    <property type="match status" value="1"/>
</dbReference>
<gene>
    <name evidence="4" type="ORF">ALO_21259</name>
</gene>
<dbReference type="InterPro" id="IPR036866">
    <property type="entry name" value="RibonucZ/Hydroxyglut_hydro"/>
</dbReference>
<dbReference type="Pfam" id="PF00753">
    <property type="entry name" value="Lactamase_B"/>
    <property type="match status" value="1"/>
</dbReference>
<dbReference type="RefSeq" id="WP_004099909.1">
    <property type="nucleotide sequence ID" value="NZ_AFGF01000280.1"/>
</dbReference>
<keyword evidence="5" id="KW-1185">Reference proteome</keyword>
<evidence type="ECO:0000256" key="1">
    <source>
        <dbReference type="ARBA" id="ARBA00022801"/>
    </source>
</evidence>
<name>F7NQ51_9FIRM</name>
<dbReference type="AlphaFoldDB" id="F7NQ51"/>
<dbReference type="eggNOG" id="COG1236">
    <property type="taxonomic scope" value="Bacteria"/>
</dbReference>
<dbReference type="EMBL" id="AFGF01000280">
    <property type="protein sequence ID" value="EGO61810.1"/>
    <property type="molecule type" value="Genomic_DNA"/>
</dbReference>
<evidence type="ECO:0000259" key="2">
    <source>
        <dbReference type="SMART" id="SM00849"/>
    </source>
</evidence>
<proteinExistence type="predicted"/>
<dbReference type="GO" id="GO:0004521">
    <property type="term" value="F:RNA endonuclease activity"/>
    <property type="evidence" value="ECO:0007669"/>
    <property type="project" value="TreeGrafter"/>
</dbReference>
<dbReference type="GO" id="GO:0016787">
    <property type="term" value="F:hydrolase activity"/>
    <property type="evidence" value="ECO:0007669"/>
    <property type="project" value="UniProtKB-KW"/>
</dbReference>
<dbReference type="InterPro" id="IPR011108">
    <property type="entry name" value="RMMBL"/>
</dbReference>
<protein>
    <submittedName>
        <fullName evidence="4">RNA-metabolising metallo-beta-lactamase</fullName>
    </submittedName>
</protein>
<dbReference type="InterPro" id="IPR001279">
    <property type="entry name" value="Metallo-B-lactamas"/>
</dbReference>
<dbReference type="InterPro" id="IPR022712">
    <property type="entry name" value="Beta_Casp"/>
</dbReference>
<dbReference type="InterPro" id="IPR050698">
    <property type="entry name" value="MBL"/>
</dbReference>
<dbReference type="SUPFAM" id="SSF56281">
    <property type="entry name" value="Metallo-hydrolase/oxidoreductase"/>
    <property type="match status" value="1"/>
</dbReference>
<dbReference type="Pfam" id="PF07521">
    <property type="entry name" value="RMMBL"/>
    <property type="match status" value="1"/>
</dbReference>
<dbReference type="Gene3D" id="3.60.15.10">
    <property type="entry name" value="Ribonuclease Z/Hydroxyacylglutathione hydrolase-like"/>
    <property type="match status" value="1"/>
</dbReference>
<feature type="domain" description="Beta-Casp" evidence="3">
    <location>
        <begin position="256"/>
        <end position="381"/>
    </location>
</feature>